<reference evidence="1" key="1">
    <citation type="journal article" date="2015" name="Nature">
        <title>Complex archaea that bridge the gap between prokaryotes and eukaryotes.</title>
        <authorList>
            <person name="Spang A."/>
            <person name="Saw J.H."/>
            <person name="Jorgensen S.L."/>
            <person name="Zaremba-Niedzwiedzka K."/>
            <person name="Martijn J."/>
            <person name="Lind A.E."/>
            <person name="van Eijk R."/>
            <person name="Schleper C."/>
            <person name="Guy L."/>
            <person name="Ettema T.J."/>
        </authorList>
    </citation>
    <scope>NUCLEOTIDE SEQUENCE</scope>
</reference>
<dbReference type="AlphaFoldDB" id="A0A0F9JMF1"/>
<gene>
    <name evidence="1" type="ORF">LCGC14_1739520</name>
</gene>
<feature type="non-terminal residue" evidence="1">
    <location>
        <position position="1"/>
    </location>
</feature>
<sequence length="23" mass="2433">IPTESDLVVASRGATGDKFRVTI</sequence>
<proteinExistence type="predicted"/>
<name>A0A0F9JMF1_9ZZZZ</name>
<organism evidence="1">
    <name type="scientific">marine sediment metagenome</name>
    <dbReference type="NCBI Taxonomy" id="412755"/>
    <lineage>
        <taxon>unclassified sequences</taxon>
        <taxon>metagenomes</taxon>
        <taxon>ecological metagenomes</taxon>
    </lineage>
</organism>
<evidence type="ECO:0000313" key="1">
    <source>
        <dbReference type="EMBL" id="KKM06886.1"/>
    </source>
</evidence>
<comment type="caution">
    <text evidence="1">The sequence shown here is derived from an EMBL/GenBank/DDBJ whole genome shotgun (WGS) entry which is preliminary data.</text>
</comment>
<protein>
    <submittedName>
        <fullName evidence="1">Uncharacterized protein</fullName>
    </submittedName>
</protein>
<dbReference type="EMBL" id="LAZR01015895">
    <property type="protein sequence ID" value="KKM06886.1"/>
    <property type="molecule type" value="Genomic_DNA"/>
</dbReference>
<accession>A0A0F9JMF1</accession>